<accession>A0A229RSX3</accession>
<dbReference type="EMBL" id="NMQU01000047">
    <property type="protein sequence ID" value="OXM49746.1"/>
    <property type="molecule type" value="Genomic_DNA"/>
</dbReference>
<sequence length="66" mass="7396">MSVANTHWRPVPFSHLFAILRWLTEAPLPEARVNGAWPARWRTGRVVTDLPSNLAPITGPQPGNDR</sequence>
<evidence type="ECO:0000313" key="1">
    <source>
        <dbReference type="EMBL" id="OXM49746.1"/>
    </source>
</evidence>
<name>A0A229RSX3_AMYAL</name>
<proteinExistence type="predicted"/>
<protein>
    <submittedName>
        <fullName evidence="1">Uncharacterized protein</fullName>
    </submittedName>
</protein>
<gene>
    <name evidence="1" type="ORF">CFP75_18435</name>
</gene>
<dbReference type="AlphaFoldDB" id="A0A229RSX3"/>
<organism evidence="1 2">
    <name type="scientific">Amycolatopsis alba DSM 44262</name>
    <dbReference type="NCBI Taxonomy" id="1125972"/>
    <lineage>
        <taxon>Bacteria</taxon>
        <taxon>Bacillati</taxon>
        <taxon>Actinomycetota</taxon>
        <taxon>Actinomycetes</taxon>
        <taxon>Pseudonocardiales</taxon>
        <taxon>Pseudonocardiaceae</taxon>
        <taxon>Amycolatopsis</taxon>
    </lineage>
</organism>
<comment type="caution">
    <text evidence="1">The sequence shown here is derived from an EMBL/GenBank/DDBJ whole genome shotgun (WGS) entry which is preliminary data.</text>
</comment>
<keyword evidence="2" id="KW-1185">Reference proteome</keyword>
<evidence type="ECO:0000313" key="2">
    <source>
        <dbReference type="Proteomes" id="UP000215563"/>
    </source>
</evidence>
<dbReference type="RefSeq" id="WP_020634853.1">
    <property type="nucleotide sequence ID" value="NZ_KB913032.1"/>
</dbReference>
<reference evidence="1 2" key="1">
    <citation type="submission" date="2017-07" db="EMBL/GenBank/DDBJ databases">
        <title>Amycolatopsis alba DSM 44262 Genome sequencing and assembly.</title>
        <authorList>
            <person name="Kaur N."/>
            <person name="Mayilraj S."/>
        </authorList>
    </citation>
    <scope>NUCLEOTIDE SEQUENCE [LARGE SCALE GENOMIC DNA]</scope>
    <source>
        <strain evidence="1 2">DSM 44262</strain>
    </source>
</reference>
<dbReference type="Proteomes" id="UP000215563">
    <property type="component" value="Unassembled WGS sequence"/>
</dbReference>